<dbReference type="Pfam" id="PF12625">
    <property type="entry name" value="Arabinose_bd"/>
    <property type="match status" value="1"/>
</dbReference>
<keyword evidence="3" id="KW-0804">Transcription</keyword>
<dbReference type="Gene3D" id="1.10.10.60">
    <property type="entry name" value="Homeodomain-like"/>
    <property type="match status" value="1"/>
</dbReference>
<keyword evidence="1" id="KW-0805">Transcription regulation</keyword>
<comment type="caution">
    <text evidence="5">The sequence shown here is derived from an EMBL/GenBank/DDBJ whole genome shotgun (WGS) entry which is preliminary data.</text>
</comment>
<organism evidence="5 6">
    <name type="scientific">Enhygromyxa salina</name>
    <dbReference type="NCBI Taxonomy" id="215803"/>
    <lineage>
        <taxon>Bacteria</taxon>
        <taxon>Pseudomonadati</taxon>
        <taxon>Myxococcota</taxon>
        <taxon>Polyangia</taxon>
        <taxon>Nannocystales</taxon>
        <taxon>Nannocystaceae</taxon>
        <taxon>Enhygromyxa</taxon>
    </lineage>
</organism>
<dbReference type="RefSeq" id="WP_181233614.1">
    <property type="nucleotide sequence ID" value="NZ_PVNL01000044.1"/>
</dbReference>
<dbReference type="Proteomes" id="UP000238823">
    <property type="component" value="Unassembled WGS sequence"/>
</dbReference>
<name>A0A2S9YST5_9BACT</name>
<accession>A0A2S9YST5</accession>
<dbReference type="SUPFAM" id="SSF46689">
    <property type="entry name" value="Homeodomain-like"/>
    <property type="match status" value="1"/>
</dbReference>
<dbReference type="SMART" id="SM00342">
    <property type="entry name" value="HTH_ARAC"/>
    <property type="match status" value="1"/>
</dbReference>
<gene>
    <name evidence="5" type="primary">virS_2</name>
    <name evidence="5" type="ORF">ENSA7_21250</name>
</gene>
<dbReference type="InterPro" id="IPR018060">
    <property type="entry name" value="HTH_AraC"/>
</dbReference>
<dbReference type="Pfam" id="PF12833">
    <property type="entry name" value="HTH_18"/>
    <property type="match status" value="1"/>
</dbReference>
<dbReference type="InterPro" id="IPR009057">
    <property type="entry name" value="Homeodomain-like_sf"/>
</dbReference>
<evidence type="ECO:0000256" key="2">
    <source>
        <dbReference type="ARBA" id="ARBA00023125"/>
    </source>
</evidence>
<dbReference type="GO" id="GO:0005829">
    <property type="term" value="C:cytosol"/>
    <property type="evidence" value="ECO:0007669"/>
    <property type="project" value="TreeGrafter"/>
</dbReference>
<evidence type="ECO:0000256" key="1">
    <source>
        <dbReference type="ARBA" id="ARBA00023015"/>
    </source>
</evidence>
<sequence>MASSTITASWTRRVLTHARERGLDATDLALELGIAGSELAAPHGRVCFAAHQHLLDHLARRLDDPGLGLAIGTGAAAADFGMIGLLAESCDTLGQALAMIRRFNAVANEASFMTFWVEGGRLIVQDAHHRDGRPMSPTVAEATLAFYLAVVRRTTGIAQPLVEVWLAHAAHRGWTAERAETFGVPRRFGRPIHALVFPAELIRAPLLTARPELASNLEPVVHHMHDALAPLDSPVARVAQQVRVDLARGGPVSLRRFARRAGISPRTLQRQLTDADHSYRELVDRTRRDAAYRLLTTSTVTLDAVAETLGYADIRAFRRACVRWFGVPPSQLRLREGGAAC</sequence>
<reference evidence="5 6" key="1">
    <citation type="submission" date="2018-03" db="EMBL/GenBank/DDBJ databases">
        <title>Draft Genome Sequences of the Obligatory Marine Myxobacteria Enhygromyxa salina SWB007.</title>
        <authorList>
            <person name="Poehlein A."/>
            <person name="Moghaddam J.A."/>
            <person name="Harms H."/>
            <person name="Alanjari M."/>
            <person name="Koenig G.M."/>
            <person name="Daniel R."/>
            <person name="Schaeberle T.F."/>
        </authorList>
    </citation>
    <scope>NUCLEOTIDE SEQUENCE [LARGE SCALE GENOMIC DNA]</scope>
    <source>
        <strain evidence="5 6">SWB007</strain>
    </source>
</reference>
<dbReference type="AlphaFoldDB" id="A0A2S9YST5"/>
<dbReference type="GO" id="GO:0003700">
    <property type="term" value="F:DNA-binding transcription factor activity"/>
    <property type="evidence" value="ECO:0007669"/>
    <property type="project" value="InterPro"/>
</dbReference>
<dbReference type="GO" id="GO:0000976">
    <property type="term" value="F:transcription cis-regulatory region binding"/>
    <property type="evidence" value="ECO:0007669"/>
    <property type="project" value="TreeGrafter"/>
</dbReference>
<dbReference type="PANTHER" id="PTHR47894:SF1">
    <property type="entry name" value="HTH-TYPE TRANSCRIPTIONAL REGULATOR VQSM"/>
    <property type="match status" value="1"/>
</dbReference>
<evidence type="ECO:0000313" key="6">
    <source>
        <dbReference type="Proteomes" id="UP000238823"/>
    </source>
</evidence>
<evidence type="ECO:0000256" key="3">
    <source>
        <dbReference type="ARBA" id="ARBA00023163"/>
    </source>
</evidence>
<keyword evidence="2" id="KW-0238">DNA-binding</keyword>
<proteinExistence type="predicted"/>
<evidence type="ECO:0000313" key="5">
    <source>
        <dbReference type="EMBL" id="PRQ08153.1"/>
    </source>
</evidence>
<feature type="domain" description="HTH araC/xylS-type" evidence="4">
    <location>
        <begin position="236"/>
        <end position="335"/>
    </location>
</feature>
<protein>
    <submittedName>
        <fullName evidence="5">HTH-type transcriptional regulator VirS</fullName>
    </submittedName>
</protein>
<dbReference type="EMBL" id="PVNL01000044">
    <property type="protein sequence ID" value="PRQ08153.1"/>
    <property type="molecule type" value="Genomic_DNA"/>
</dbReference>
<dbReference type="InterPro" id="IPR032687">
    <property type="entry name" value="AraC-type_N"/>
</dbReference>
<dbReference type="PROSITE" id="PS01124">
    <property type="entry name" value="HTH_ARAC_FAMILY_2"/>
    <property type="match status" value="1"/>
</dbReference>
<dbReference type="PANTHER" id="PTHR47894">
    <property type="entry name" value="HTH-TYPE TRANSCRIPTIONAL REGULATOR GADX"/>
    <property type="match status" value="1"/>
</dbReference>
<evidence type="ECO:0000259" key="4">
    <source>
        <dbReference type="PROSITE" id="PS01124"/>
    </source>
</evidence>